<organism evidence="2 3">
    <name type="scientific">Methylovulum psychrotolerans</name>
    <dbReference type="NCBI Taxonomy" id="1704499"/>
    <lineage>
        <taxon>Bacteria</taxon>
        <taxon>Pseudomonadati</taxon>
        <taxon>Pseudomonadota</taxon>
        <taxon>Gammaproteobacteria</taxon>
        <taxon>Methylococcales</taxon>
        <taxon>Methylococcaceae</taxon>
        <taxon>Methylovulum</taxon>
    </lineage>
</organism>
<proteinExistence type="predicted"/>
<gene>
    <name evidence="2" type="ORF">AADEFJLK_00395</name>
</gene>
<evidence type="ECO:0000313" key="2">
    <source>
        <dbReference type="EMBL" id="POZ53375.1"/>
    </source>
</evidence>
<dbReference type="Proteomes" id="UP000237423">
    <property type="component" value="Unassembled WGS sequence"/>
</dbReference>
<evidence type="ECO:0000313" key="3">
    <source>
        <dbReference type="Proteomes" id="UP000237423"/>
    </source>
</evidence>
<dbReference type="EMBL" id="PGFZ01000001">
    <property type="protein sequence ID" value="POZ53375.1"/>
    <property type="molecule type" value="Genomic_DNA"/>
</dbReference>
<feature type="compositionally biased region" description="Polar residues" evidence="1">
    <location>
        <begin position="136"/>
        <end position="152"/>
    </location>
</feature>
<dbReference type="AlphaFoldDB" id="A0A2S5CRD9"/>
<reference evidence="2 3" key="1">
    <citation type="submission" date="2017-11" db="EMBL/GenBank/DDBJ databases">
        <title>Draft Genome Sequence of Methylobacter psychrotolerans Sph1T, an Obligate Methanotroph from Low-Temperature Environments.</title>
        <authorList>
            <person name="Oshkin I.Y."/>
            <person name="Miroshnikov K."/>
            <person name="Belova S.E."/>
            <person name="Korzhenkov A."/>
            <person name="Toshchakov S.V."/>
            <person name="Dedysh S.N."/>
        </authorList>
    </citation>
    <scope>NUCLEOTIDE SEQUENCE [LARGE SCALE GENOMIC DNA]</scope>
    <source>
        <strain evidence="2 3">Sph1</strain>
    </source>
</reference>
<protein>
    <submittedName>
        <fullName evidence="2">Uncharacterized protein</fullName>
    </submittedName>
</protein>
<comment type="caution">
    <text evidence="2">The sequence shown here is derived from an EMBL/GenBank/DDBJ whole genome shotgun (WGS) entry which is preliminary data.</text>
</comment>
<name>A0A2S5CRD9_9GAMM</name>
<sequence length="219" mass="24479">MIDTTHNRNNKVYTRFNAGKIARFRQGYENWADGLTPPRLLLDNRHTVSALLAVGRENPFFSIGDKTPRLSVVFLRPSFCAALCRPFIMAGCFGKPSRLAAPMRGILTPLQSATHAVRSMGGGYPLLKHRFHRMNPQDTHAQNPPAQGQATPNRPPRTRDNEAQTLGKPWGCSSQTAPHPREPSHRQTGLRDTQNLHGLCLAVWRSALLEECRTQNQQA</sequence>
<accession>A0A2S5CRD9</accession>
<feature type="region of interest" description="Disordered" evidence="1">
    <location>
        <begin position="136"/>
        <end position="190"/>
    </location>
</feature>
<evidence type="ECO:0000256" key="1">
    <source>
        <dbReference type="SAM" id="MobiDB-lite"/>
    </source>
</evidence>